<dbReference type="InterPro" id="IPR029063">
    <property type="entry name" value="SAM-dependent_MTases_sf"/>
</dbReference>
<name>A0A4Y7JZW1_PAPSO</name>
<dbReference type="AlphaFoldDB" id="A0A4Y7JZW1"/>
<proteinExistence type="predicted"/>
<evidence type="ECO:0000313" key="1">
    <source>
        <dbReference type="EMBL" id="RZC66106.1"/>
    </source>
</evidence>
<dbReference type="EMBL" id="CM010720">
    <property type="protein sequence ID" value="RZC66106.1"/>
    <property type="molecule type" value="Genomic_DNA"/>
</dbReference>
<dbReference type="Proteomes" id="UP000316621">
    <property type="component" value="Chromosome 6"/>
</dbReference>
<dbReference type="Gramene" id="RZC66106">
    <property type="protein sequence ID" value="RZC66106"/>
    <property type="gene ID" value="C5167_009797"/>
</dbReference>
<organism evidence="1 2">
    <name type="scientific">Papaver somniferum</name>
    <name type="common">Opium poppy</name>
    <dbReference type="NCBI Taxonomy" id="3469"/>
    <lineage>
        <taxon>Eukaryota</taxon>
        <taxon>Viridiplantae</taxon>
        <taxon>Streptophyta</taxon>
        <taxon>Embryophyta</taxon>
        <taxon>Tracheophyta</taxon>
        <taxon>Spermatophyta</taxon>
        <taxon>Magnoliopsida</taxon>
        <taxon>Ranunculales</taxon>
        <taxon>Papaveraceae</taxon>
        <taxon>Papaveroideae</taxon>
        <taxon>Papaver</taxon>
    </lineage>
</organism>
<sequence length="60" mass="6525">MEEESHSNNSAIFCSKVEKMQSIIHEYSADLGQPTPVVLQLLDKETLPKGRVLVPGCGAV</sequence>
<reference evidence="1 2" key="1">
    <citation type="journal article" date="2018" name="Science">
        <title>The opium poppy genome and morphinan production.</title>
        <authorList>
            <person name="Guo L."/>
            <person name="Winzer T."/>
            <person name="Yang X."/>
            <person name="Li Y."/>
            <person name="Ning Z."/>
            <person name="He Z."/>
            <person name="Teodor R."/>
            <person name="Lu Y."/>
            <person name="Bowser T.A."/>
            <person name="Graham I.A."/>
            <person name="Ye K."/>
        </authorList>
    </citation>
    <scope>NUCLEOTIDE SEQUENCE [LARGE SCALE GENOMIC DNA]</scope>
    <source>
        <strain evidence="2">cv. HN1</strain>
        <tissue evidence="1">Leaves</tissue>
    </source>
</reference>
<dbReference type="Gene3D" id="3.40.50.150">
    <property type="entry name" value="Vaccinia Virus protein VP39"/>
    <property type="match status" value="1"/>
</dbReference>
<protein>
    <submittedName>
        <fullName evidence="1">Uncharacterized protein</fullName>
    </submittedName>
</protein>
<evidence type="ECO:0000313" key="2">
    <source>
        <dbReference type="Proteomes" id="UP000316621"/>
    </source>
</evidence>
<accession>A0A4Y7JZW1</accession>
<gene>
    <name evidence="1" type="ORF">C5167_009797</name>
</gene>
<keyword evidence="2" id="KW-1185">Reference proteome</keyword>